<evidence type="ECO:0000313" key="2">
    <source>
        <dbReference type="EMBL" id="KAF8483694.1"/>
    </source>
</evidence>
<dbReference type="AlphaFoldDB" id="A0A9P5TBJ0"/>
<dbReference type="Proteomes" id="UP000759537">
    <property type="component" value="Unassembled WGS sequence"/>
</dbReference>
<accession>A0A9P5TBJ0</accession>
<gene>
    <name evidence="2" type="ORF">DFH94DRAFT_690163</name>
</gene>
<dbReference type="EMBL" id="WHVB01000004">
    <property type="protein sequence ID" value="KAF8483694.1"/>
    <property type="molecule type" value="Genomic_DNA"/>
</dbReference>
<reference evidence="2" key="1">
    <citation type="submission" date="2019-10" db="EMBL/GenBank/DDBJ databases">
        <authorList>
            <consortium name="DOE Joint Genome Institute"/>
            <person name="Kuo A."/>
            <person name="Miyauchi S."/>
            <person name="Kiss E."/>
            <person name="Drula E."/>
            <person name="Kohler A."/>
            <person name="Sanchez-Garcia M."/>
            <person name="Andreopoulos B."/>
            <person name="Barry K.W."/>
            <person name="Bonito G."/>
            <person name="Buee M."/>
            <person name="Carver A."/>
            <person name="Chen C."/>
            <person name="Cichocki N."/>
            <person name="Clum A."/>
            <person name="Culley D."/>
            <person name="Crous P.W."/>
            <person name="Fauchery L."/>
            <person name="Girlanda M."/>
            <person name="Hayes R."/>
            <person name="Keri Z."/>
            <person name="LaButti K."/>
            <person name="Lipzen A."/>
            <person name="Lombard V."/>
            <person name="Magnuson J."/>
            <person name="Maillard F."/>
            <person name="Morin E."/>
            <person name="Murat C."/>
            <person name="Nolan M."/>
            <person name="Ohm R."/>
            <person name="Pangilinan J."/>
            <person name="Pereira M."/>
            <person name="Perotto S."/>
            <person name="Peter M."/>
            <person name="Riley R."/>
            <person name="Sitrit Y."/>
            <person name="Stielow B."/>
            <person name="Szollosi G."/>
            <person name="Zifcakova L."/>
            <person name="Stursova M."/>
            <person name="Spatafora J.W."/>
            <person name="Tedersoo L."/>
            <person name="Vaario L.-M."/>
            <person name="Yamada A."/>
            <person name="Yan M."/>
            <person name="Wang P."/>
            <person name="Xu J."/>
            <person name="Bruns T."/>
            <person name="Baldrian P."/>
            <person name="Vilgalys R."/>
            <person name="Henrissat B."/>
            <person name="Grigoriev I.V."/>
            <person name="Hibbett D."/>
            <person name="Nagy L.G."/>
            <person name="Martin F.M."/>
        </authorList>
    </citation>
    <scope>NUCLEOTIDE SEQUENCE</scope>
    <source>
        <strain evidence="2">Prilba</strain>
    </source>
</reference>
<comment type="caution">
    <text evidence="2">The sequence shown here is derived from an EMBL/GenBank/DDBJ whole genome shotgun (WGS) entry which is preliminary data.</text>
</comment>
<evidence type="ECO:0000256" key="1">
    <source>
        <dbReference type="SAM" id="MobiDB-lite"/>
    </source>
</evidence>
<sequence>MNPMDAQRYDLSKRCSPAYEENGISDAAVSLSGVPPVLHNASSNEAPRSPLLPAARTALKHSPLDSQQCDTLAVPLLRSPVLSSSRNSFMEDTSPISDTLNNDSIKFPVSSDDDFKSHQHPEVPLSSLVAPSPRVPHTSRRPMRPLFHENDSSEGIFSHSAISSPVSPPLSPQSRPTSPRFWKSACSSPIGWPARPLSPSYYRFNSLTSDRWDSMSCPTSPILRPSKPPPTPTSPTACHAMFSTVSRRLRALSSTSNMTHWKSPVPSRPTSPMSRPTSPVLQAFNIDNWVSERDPTEGIDVIEIVVTKEISVCVEETI</sequence>
<organism evidence="2 3">
    <name type="scientific">Russula ochroleuca</name>
    <dbReference type="NCBI Taxonomy" id="152965"/>
    <lineage>
        <taxon>Eukaryota</taxon>
        <taxon>Fungi</taxon>
        <taxon>Dikarya</taxon>
        <taxon>Basidiomycota</taxon>
        <taxon>Agaricomycotina</taxon>
        <taxon>Agaricomycetes</taxon>
        <taxon>Russulales</taxon>
        <taxon>Russulaceae</taxon>
        <taxon>Russula</taxon>
    </lineage>
</organism>
<feature type="region of interest" description="Disordered" evidence="1">
    <location>
        <begin position="157"/>
        <end position="178"/>
    </location>
</feature>
<feature type="compositionally biased region" description="Polar residues" evidence="1">
    <location>
        <begin position="87"/>
        <end position="104"/>
    </location>
</feature>
<keyword evidence="3" id="KW-1185">Reference proteome</keyword>
<reference evidence="2" key="2">
    <citation type="journal article" date="2020" name="Nat. Commun.">
        <title>Large-scale genome sequencing of mycorrhizal fungi provides insights into the early evolution of symbiotic traits.</title>
        <authorList>
            <person name="Miyauchi S."/>
            <person name="Kiss E."/>
            <person name="Kuo A."/>
            <person name="Drula E."/>
            <person name="Kohler A."/>
            <person name="Sanchez-Garcia M."/>
            <person name="Morin E."/>
            <person name="Andreopoulos B."/>
            <person name="Barry K.W."/>
            <person name="Bonito G."/>
            <person name="Buee M."/>
            <person name="Carver A."/>
            <person name="Chen C."/>
            <person name="Cichocki N."/>
            <person name="Clum A."/>
            <person name="Culley D."/>
            <person name="Crous P.W."/>
            <person name="Fauchery L."/>
            <person name="Girlanda M."/>
            <person name="Hayes R.D."/>
            <person name="Keri Z."/>
            <person name="LaButti K."/>
            <person name="Lipzen A."/>
            <person name="Lombard V."/>
            <person name="Magnuson J."/>
            <person name="Maillard F."/>
            <person name="Murat C."/>
            <person name="Nolan M."/>
            <person name="Ohm R.A."/>
            <person name="Pangilinan J."/>
            <person name="Pereira M.F."/>
            <person name="Perotto S."/>
            <person name="Peter M."/>
            <person name="Pfister S."/>
            <person name="Riley R."/>
            <person name="Sitrit Y."/>
            <person name="Stielow J.B."/>
            <person name="Szollosi G."/>
            <person name="Zifcakova L."/>
            <person name="Stursova M."/>
            <person name="Spatafora J.W."/>
            <person name="Tedersoo L."/>
            <person name="Vaario L.M."/>
            <person name="Yamada A."/>
            <person name="Yan M."/>
            <person name="Wang P."/>
            <person name="Xu J."/>
            <person name="Bruns T."/>
            <person name="Baldrian P."/>
            <person name="Vilgalys R."/>
            <person name="Dunand C."/>
            <person name="Henrissat B."/>
            <person name="Grigoriev I.V."/>
            <person name="Hibbett D."/>
            <person name="Nagy L.G."/>
            <person name="Martin F.M."/>
        </authorList>
    </citation>
    <scope>NUCLEOTIDE SEQUENCE</scope>
    <source>
        <strain evidence="2">Prilba</strain>
    </source>
</reference>
<proteinExistence type="predicted"/>
<dbReference type="OrthoDB" id="3243565at2759"/>
<protein>
    <submittedName>
        <fullName evidence="2">Uncharacterized protein</fullName>
    </submittedName>
</protein>
<name>A0A9P5TBJ0_9AGAM</name>
<feature type="region of interest" description="Disordered" evidence="1">
    <location>
        <begin position="256"/>
        <end position="276"/>
    </location>
</feature>
<evidence type="ECO:0000313" key="3">
    <source>
        <dbReference type="Proteomes" id="UP000759537"/>
    </source>
</evidence>
<feature type="compositionally biased region" description="Low complexity" evidence="1">
    <location>
        <begin position="263"/>
        <end position="276"/>
    </location>
</feature>
<feature type="region of interest" description="Disordered" evidence="1">
    <location>
        <begin position="85"/>
        <end position="143"/>
    </location>
</feature>